<dbReference type="CDD" id="cd04301">
    <property type="entry name" value="NAT_SF"/>
    <property type="match status" value="1"/>
</dbReference>
<evidence type="ECO:0000259" key="3">
    <source>
        <dbReference type="PROSITE" id="PS51186"/>
    </source>
</evidence>
<dbReference type="PANTHER" id="PTHR43420">
    <property type="entry name" value="ACETYLTRANSFERASE"/>
    <property type="match status" value="1"/>
</dbReference>
<comment type="caution">
    <text evidence="4">The sequence shown here is derived from an EMBL/GenBank/DDBJ whole genome shotgun (WGS) entry which is preliminary data.</text>
</comment>
<dbReference type="Pfam" id="PF00583">
    <property type="entry name" value="Acetyltransf_1"/>
    <property type="match status" value="1"/>
</dbReference>
<dbReference type="AlphaFoldDB" id="A0A2P6CEK3"/>
<organism evidence="4 5">
    <name type="scientific">Polaribacter butkevichii</name>
    <dbReference type="NCBI Taxonomy" id="218490"/>
    <lineage>
        <taxon>Bacteria</taxon>
        <taxon>Pseudomonadati</taxon>
        <taxon>Bacteroidota</taxon>
        <taxon>Flavobacteriia</taxon>
        <taxon>Flavobacteriales</taxon>
        <taxon>Flavobacteriaceae</taxon>
    </lineage>
</organism>
<evidence type="ECO:0000256" key="1">
    <source>
        <dbReference type="ARBA" id="ARBA00022679"/>
    </source>
</evidence>
<dbReference type="InterPro" id="IPR050680">
    <property type="entry name" value="YpeA/RimI_acetyltransf"/>
</dbReference>
<dbReference type="GO" id="GO:0016747">
    <property type="term" value="F:acyltransferase activity, transferring groups other than amino-acyl groups"/>
    <property type="evidence" value="ECO:0007669"/>
    <property type="project" value="InterPro"/>
</dbReference>
<dbReference type="InterPro" id="IPR016181">
    <property type="entry name" value="Acyl_CoA_acyltransferase"/>
</dbReference>
<dbReference type="EMBL" id="MSCK01000001">
    <property type="protein sequence ID" value="PQJ73333.1"/>
    <property type="molecule type" value="Genomic_DNA"/>
</dbReference>
<dbReference type="InterPro" id="IPR000182">
    <property type="entry name" value="GNAT_dom"/>
</dbReference>
<dbReference type="PANTHER" id="PTHR43420:SF51">
    <property type="entry name" value="PEPTIDYL-LYSINE N-ACETYLTRANSFERASE YIAC"/>
    <property type="match status" value="1"/>
</dbReference>
<dbReference type="Gene3D" id="3.40.630.30">
    <property type="match status" value="1"/>
</dbReference>
<proteinExistence type="predicted"/>
<dbReference type="Proteomes" id="UP000247345">
    <property type="component" value="Unassembled WGS sequence"/>
</dbReference>
<protein>
    <recommendedName>
        <fullName evidence="3">N-acetyltransferase domain-containing protein</fullName>
    </recommendedName>
</protein>
<dbReference type="RefSeq" id="WP_105048999.1">
    <property type="nucleotide sequence ID" value="NZ_CP150661.1"/>
</dbReference>
<dbReference type="OrthoDB" id="1342666at2"/>
<evidence type="ECO:0000313" key="4">
    <source>
        <dbReference type="EMBL" id="PQJ73333.1"/>
    </source>
</evidence>
<keyword evidence="5" id="KW-1185">Reference proteome</keyword>
<keyword evidence="1" id="KW-0808">Transferase</keyword>
<reference evidence="4 5" key="1">
    <citation type="submission" date="2016-12" db="EMBL/GenBank/DDBJ databases">
        <title>Trade-off between light-utilization and light-protection in marine flavobacteria.</title>
        <authorList>
            <person name="Kumagai Y."/>
            <person name="Yoshizawa S."/>
            <person name="Kogure K."/>
            <person name="Iwasaki W."/>
        </authorList>
    </citation>
    <scope>NUCLEOTIDE SEQUENCE [LARGE SCALE GENOMIC DNA]</scope>
    <source>
        <strain evidence="4 5">KCTC 12100</strain>
    </source>
</reference>
<evidence type="ECO:0000313" key="5">
    <source>
        <dbReference type="Proteomes" id="UP000247345"/>
    </source>
</evidence>
<accession>A0A2P6CEK3</accession>
<keyword evidence="2" id="KW-0012">Acyltransferase</keyword>
<feature type="domain" description="N-acetyltransferase" evidence="3">
    <location>
        <begin position="75"/>
        <end position="223"/>
    </location>
</feature>
<gene>
    <name evidence="4" type="ORF">BTO14_08690</name>
</gene>
<dbReference type="SUPFAM" id="SSF55729">
    <property type="entry name" value="Acyl-CoA N-acyltransferases (Nat)"/>
    <property type="match status" value="1"/>
</dbReference>
<evidence type="ECO:0000256" key="2">
    <source>
        <dbReference type="ARBA" id="ARBA00023315"/>
    </source>
</evidence>
<name>A0A2P6CEK3_9FLAO</name>
<sequence>MITEYLEWDSNFFGVDVYKNKCKNLVKANEIQLKKGLTYLFCKEEIKLQEKSLYDVKITFAKSLTKNKLEIDPQIISYPLHNKVSKELLNLTYQSGQYSRFKIDPKIPNDKFLEFYKLWILNSVNRSFSDEVFTYKIDGIEVGMITLKKDKEICKIGLLAVDEGQRGKKIGSKLMLAAEKWALENECKEILVETQEQNKIAVAFYKRIKYNIVQKEYIYHLWR</sequence>
<dbReference type="PROSITE" id="PS51186">
    <property type="entry name" value="GNAT"/>
    <property type="match status" value="1"/>
</dbReference>